<dbReference type="PANTHER" id="PTHR39244">
    <property type="entry name" value="NATTERIN-4"/>
    <property type="match status" value="1"/>
</dbReference>
<dbReference type="InterPro" id="IPR053237">
    <property type="entry name" value="Natterin_C"/>
</dbReference>
<proteinExistence type="predicted"/>
<dbReference type="Proteomes" id="UP001066276">
    <property type="component" value="Chromosome 1_2"/>
</dbReference>
<dbReference type="Gene3D" id="2.170.15.10">
    <property type="entry name" value="Proaerolysin, chain A, domain 3"/>
    <property type="match status" value="1"/>
</dbReference>
<protein>
    <recommendedName>
        <fullName evidence="1">Tachylectin 2 domain-containing protein</fullName>
    </recommendedName>
</protein>
<sequence length="413" mass="46207">MSCPDAILFAVNGNVCKAGLPPAAYLDNYNARALNLGILDKPTHVVFSPDGRLYVVQGSRIYMGPTPSNPSKNWIQDIAKCVGKADWDKFKFLFFHPNGTLYATTHKGELYAGPPPNNENVPWLYLQATKIGLCGWDQFYALFFDPQGILHAVNKYEFVKNRPPASVDENWIGSSQTIGHGSKWSKLSHFMSFSPDGKLWCVSKDDGKIYSAPPPTDVNDNWISRAQNLGIGYLYRFMAFIRDKTVKRIVALDFQPDFGKILSTVPEVVAEQVYDNKKSTTTLNSIFTFSKTYVVESSFTHEHGFTLDAEAEVSFKVGVPFIAEGGVKIDISTATTHNWNFSKVNRTEMQFSMSQTFQVDPGKAVRQKAVVQKAALNVPYIAKVCTLFDYEVTMRGTWEGATYFNLSIVQEDV</sequence>
<dbReference type="SUPFAM" id="SSF50934">
    <property type="entry name" value="Tachylectin-2"/>
    <property type="match status" value="2"/>
</dbReference>
<dbReference type="Pfam" id="PF14517">
    <property type="entry name" value="Tachylectin"/>
    <property type="match status" value="1"/>
</dbReference>
<keyword evidence="3" id="KW-1185">Reference proteome</keyword>
<dbReference type="SUPFAM" id="SSF56973">
    <property type="entry name" value="Aerolisin/ETX pore-forming domain"/>
    <property type="match status" value="1"/>
</dbReference>
<accession>A0AAV7WEX1</accession>
<dbReference type="Gene3D" id="2.115.10.10">
    <property type="entry name" value="Tachylectin 2"/>
    <property type="match status" value="1"/>
</dbReference>
<evidence type="ECO:0000313" key="2">
    <source>
        <dbReference type="EMBL" id="KAJ1211551.1"/>
    </source>
</evidence>
<dbReference type="EMBL" id="JANPWB010000002">
    <property type="protein sequence ID" value="KAJ1211551.1"/>
    <property type="molecule type" value="Genomic_DNA"/>
</dbReference>
<comment type="caution">
    <text evidence="2">The sequence shown here is derived from an EMBL/GenBank/DDBJ whole genome shotgun (WGS) entry which is preliminary data.</text>
</comment>
<dbReference type="Pfam" id="PF03318">
    <property type="entry name" value="ETX_MTX2"/>
    <property type="match status" value="1"/>
</dbReference>
<evidence type="ECO:0000259" key="1">
    <source>
        <dbReference type="Pfam" id="PF14517"/>
    </source>
</evidence>
<dbReference type="InterPro" id="IPR036813">
    <property type="entry name" value="Tachylectin2_sf"/>
</dbReference>
<dbReference type="InterPro" id="IPR023294">
    <property type="entry name" value="Tachylectin2"/>
</dbReference>
<dbReference type="InterPro" id="IPR004991">
    <property type="entry name" value="Aerolysin-like"/>
</dbReference>
<organism evidence="2 3">
    <name type="scientific">Pleurodeles waltl</name>
    <name type="common">Iberian ribbed newt</name>
    <dbReference type="NCBI Taxonomy" id="8319"/>
    <lineage>
        <taxon>Eukaryota</taxon>
        <taxon>Metazoa</taxon>
        <taxon>Chordata</taxon>
        <taxon>Craniata</taxon>
        <taxon>Vertebrata</taxon>
        <taxon>Euteleostomi</taxon>
        <taxon>Amphibia</taxon>
        <taxon>Batrachia</taxon>
        <taxon>Caudata</taxon>
        <taxon>Salamandroidea</taxon>
        <taxon>Salamandridae</taxon>
        <taxon>Pleurodelinae</taxon>
        <taxon>Pleurodeles</taxon>
    </lineage>
</organism>
<name>A0AAV7WEX1_PLEWA</name>
<gene>
    <name evidence="2" type="ORF">NDU88_006909</name>
</gene>
<dbReference type="AlphaFoldDB" id="A0AAV7WEX1"/>
<evidence type="ECO:0000313" key="3">
    <source>
        <dbReference type="Proteomes" id="UP001066276"/>
    </source>
</evidence>
<dbReference type="PANTHER" id="PTHR39244:SF5">
    <property type="entry name" value="NATTERIN-3-LIKE"/>
    <property type="match status" value="1"/>
</dbReference>
<dbReference type="Gene3D" id="2.20.25.510">
    <property type="match status" value="1"/>
</dbReference>
<feature type="domain" description="Tachylectin 2" evidence="1">
    <location>
        <begin position="13"/>
        <end position="234"/>
    </location>
</feature>
<reference evidence="2" key="1">
    <citation type="journal article" date="2022" name="bioRxiv">
        <title>Sequencing and chromosome-scale assembly of the giantPleurodeles waltlgenome.</title>
        <authorList>
            <person name="Brown T."/>
            <person name="Elewa A."/>
            <person name="Iarovenko S."/>
            <person name="Subramanian E."/>
            <person name="Araus A.J."/>
            <person name="Petzold A."/>
            <person name="Susuki M."/>
            <person name="Suzuki K.-i.T."/>
            <person name="Hayashi T."/>
            <person name="Toyoda A."/>
            <person name="Oliveira C."/>
            <person name="Osipova E."/>
            <person name="Leigh N.D."/>
            <person name="Simon A."/>
            <person name="Yun M.H."/>
        </authorList>
    </citation>
    <scope>NUCLEOTIDE SEQUENCE</scope>
    <source>
        <strain evidence="2">20211129_DDA</strain>
        <tissue evidence="2">Liver</tissue>
    </source>
</reference>